<dbReference type="PIRSF" id="PIRSF002741">
    <property type="entry name" value="MppA"/>
    <property type="match status" value="1"/>
</dbReference>
<dbReference type="Proteomes" id="UP001596455">
    <property type="component" value="Unassembled WGS sequence"/>
</dbReference>
<comment type="caution">
    <text evidence="3">The sequence shown here is derived from an EMBL/GenBank/DDBJ whole genome shotgun (WGS) entry which is preliminary data.</text>
</comment>
<dbReference type="Gene3D" id="3.40.190.10">
    <property type="entry name" value="Periplasmic binding protein-like II"/>
    <property type="match status" value="1"/>
</dbReference>
<dbReference type="Gene3D" id="3.90.76.10">
    <property type="entry name" value="Dipeptide-binding Protein, Domain 1"/>
    <property type="match status" value="1"/>
</dbReference>
<dbReference type="PROSITE" id="PS51318">
    <property type="entry name" value="TAT"/>
    <property type="match status" value="1"/>
</dbReference>
<name>A0ABW2Q8S9_9MICO</name>
<dbReference type="SUPFAM" id="SSF53850">
    <property type="entry name" value="Periplasmic binding protein-like II"/>
    <property type="match status" value="1"/>
</dbReference>
<proteinExistence type="predicted"/>
<feature type="signal peptide" evidence="1">
    <location>
        <begin position="1"/>
        <end position="27"/>
    </location>
</feature>
<evidence type="ECO:0000313" key="3">
    <source>
        <dbReference type="EMBL" id="MFC7405636.1"/>
    </source>
</evidence>
<dbReference type="Gene3D" id="3.10.105.10">
    <property type="entry name" value="Dipeptide-binding Protein, Domain 3"/>
    <property type="match status" value="1"/>
</dbReference>
<feature type="domain" description="Solute-binding protein family 5" evidence="2">
    <location>
        <begin position="92"/>
        <end position="468"/>
    </location>
</feature>
<evidence type="ECO:0000256" key="1">
    <source>
        <dbReference type="SAM" id="SignalP"/>
    </source>
</evidence>
<sequence>MARSTTKTRRRILALAGATALALSACGGGFSEEQATGDDDGGGGGGGGQTLVIGTINPVASFDPINQTDVGGQWANEFVLDSLLDQPEPLNFQPELATSIDTEDSQTYTVHMNPEATWSDGEPVTAEDVAFTLNLVAHPDSLTALGTNIASLEGTDPVTGKLPDGQTEIPGVSVVDEHTLEMRMANPVDPNLVKELIGSRMFILPSHHLADIPPAEFGESEFAQLPDVGSGPYTISNYTDDVSIEFQAREDYYEGTPQVPSIAVRIMPAANLTGDLQAGAIHMNSGGGIGNIPVQDLETVEGLPNVDLRMDESLSVQFIYYNTANLDVEVRRALSHAINRQQIVDQLLRGNGEVIDGPYTSQHPYLDESLELLEYDPDLASQLREESGFDGTLDFLVPTGNQVREQSADIMVQNFEAAGFDVEQTNVDFPTLLSMAREGDYDMLLIGNSFNIEPDVSFMYGTGGSQNYTGYSSERADELLAAGRTEPDPEVRREIYNELQALIQEDLPQLSLYSDHAASAVSTEVGTGGPTPFWRGSLANLPEWSFGQM</sequence>
<dbReference type="PANTHER" id="PTHR30290">
    <property type="entry name" value="PERIPLASMIC BINDING COMPONENT OF ABC TRANSPORTER"/>
    <property type="match status" value="1"/>
</dbReference>
<dbReference type="Pfam" id="PF00496">
    <property type="entry name" value="SBP_bac_5"/>
    <property type="match status" value="1"/>
</dbReference>
<evidence type="ECO:0000313" key="4">
    <source>
        <dbReference type="Proteomes" id="UP001596455"/>
    </source>
</evidence>
<dbReference type="EMBL" id="JBHTCQ010000002">
    <property type="protein sequence ID" value="MFC7405636.1"/>
    <property type="molecule type" value="Genomic_DNA"/>
</dbReference>
<gene>
    <name evidence="3" type="ORF">ACFQQL_11000</name>
</gene>
<dbReference type="InterPro" id="IPR039424">
    <property type="entry name" value="SBP_5"/>
</dbReference>
<feature type="chain" id="PRO_5046361048" evidence="1">
    <location>
        <begin position="28"/>
        <end position="549"/>
    </location>
</feature>
<dbReference type="InterPro" id="IPR000914">
    <property type="entry name" value="SBP_5_dom"/>
</dbReference>
<dbReference type="InterPro" id="IPR006311">
    <property type="entry name" value="TAT_signal"/>
</dbReference>
<accession>A0ABW2Q8S9</accession>
<organism evidence="3 4">
    <name type="scientific">Georgenia alba</name>
    <dbReference type="NCBI Taxonomy" id="2233858"/>
    <lineage>
        <taxon>Bacteria</taxon>
        <taxon>Bacillati</taxon>
        <taxon>Actinomycetota</taxon>
        <taxon>Actinomycetes</taxon>
        <taxon>Micrococcales</taxon>
        <taxon>Bogoriellaceae</taxon>
        <taxon>Georgenia</taxon>
    </lineage>
</organism>
<dbReference type="CDD" id="cd00995">
    <property type="entry name" value="PBP2_NikA_DppA_OppA_like"/>
    <property type="match status" value="1"/>
</dbReference>
<reference evidence="4" key="1">
    <citation type="journal article" date="2019" name="Int. J. Syst. Evol. Microbiol.">
        <title>The Global Catalogue of Microorganisms (GCM) 10K type strain sequencing project: providing services to taxonomists for standard genome sequencing and annotation.</title>
        <authorList>
            <consortium name="The Broad Institute Genomics Platform"/>
            <consortium name="The Broad Institute Genome Sequencing Center for Infectious Disease"/>
            <person name="Wu L."/>
            <person name="Ma J."/>
        </authorList>
    </citation>
    <scope>NUCLEOTIDE SEQUENCE [LARGE SCALE GENOMIC DNA]</scope>
    <source>
        <strain evidence="4">JCM 1490</strain>
    </source>
</reference>
<dbReference type="InterPro" id="IPR030678">
    <property type="entry name" value="Peptide/Ni-bd"/>
</dbReference>
<dbReference type="RefSeq" id="WP_382394253.1">
    <property type="nucleotide sequence ID" value="NZ_JBHTCQ010000002.1"/>
</dbReference>
<evidence type="ECO:0000259" key="2">
    <source>
        <dbReference type="Pfam" id="PF00496"/>
    </source>
</evidence>
<dbReference type="PROSITE" id="PS51257">
    <property type="entry name" value="PROKAR_LIPOPROTEIN"/>
    <property type="match status" value="1"/>
</dbReference>
<protein>
    <submittedName>
        <fullName evidence="3">ABC transporter substrate-binding protein</fullName>
    </submittedName>
</protein>
<keyword evidence="1" id="KW-0732">Signal</keyword>
<keyword evidence="4" id="KW-1185">Reference proteome</keyword>